<dbReference type="EMBL" id="JBHMBH010000061">
    <property type="protein sequence ID" value="MFB9716656.1"/>
    <property type="molecule type" value="Genomic_DNA"/>
</dbReference>
<accession>A0ABV5UWR1</accession>
<evidence type="ECO:0000313" key="1">
    <source>
        <dbReference type="EMBL" id="MFB9716656.1"/>
    </source>
</evidence>
<sequence>MNDKLSILVRVDLDCSQARVAAQGHVTARSIQALYVVLKRANALMEGLALEIDMTRARVEPAALQQLHACSQSHHLPAYIDPFQADCRLSILAPGDALTAAGMVGLAA</sequence>
<organism evidence="1 2">
    <name type="scientific">Arthrobacter methylotrophus</name>
    <dbReference type="NCBI Taxonomy" id="121291"/>
    <lineage>
        <taxon>Bacteria</taxon>
        <taxon>Bacillati</taxon>
        <taxon>Actinomycetota</taxon>
        <taxon>Actinomycetes</taxon>
        <taxon>Micrococcales</taxon>
        <taxon>Micrococcaceae</taxon>
        <taxon>Arthrobacter</taxon>
    </lineage>
</organism>
<proteinExistence type="predicted"/>
<dbReference type="RefSeq" id="WP_345052056.1">
    <property type="nucleotide sequence ID" value="NZ_BAABED010000001.1"/>
</dbReference>
<dbReference type="Proteomes" id="UP001589536">
    <property type="component" value="Unassembled WGS sequence"/>
</dbReference>
<name>A0ABV5UWR1_9MICC</name>
<protein>
    <submittedName>
        <fullName evidence="1">Uncharacterized protein</fullName>
    </submittedName>
</protein>
<comment type="caution">
    <text evidence="1">The sequence shown here is derived from an EMBL/GenBank/DDBJ whole genome shotgun (WGS) entry which is preliminary data.</text>
</comment>
<gene>
    <name evidence="1" type="ORF">ACFFPI_21410</name>
</gene>
<evidence type="ECO:0000313" key="2">
    <source>
        <dbReference type="Proteomes" id="UP001589536"/>
    </source>
</evidence>
<keyword evidence="2" id="KW-1185">Reference proteome</keyword>
<reference evidence="1 2" key="1">
    <citation type="submission" date="2024-09" db="EMBL/GenBank/DDBJ databases">
        <authorList>
            <person name="Sun Q."/>
            <person name="Mori K."/>
        </authorList>
    </citation>
    <scope>NUCLEOTIDE SEQUENCE [LARGE SCALE GENOMIC DNA]</scope>
    <source>
        <strain evidence="1 2">JCM 13519</strain>
    </source>
</reference>